<evidence type="ECO:0000313" key="3">
    <source>
        <dbReference type="Proteomes" id="UP000012589"/>
    </source>
</evidence>
<organism evidence="2 3">
    <name type="scientific">Eubacterium plexicaudatum ASF492</name>
    <dbReference type="NCBI Taxonomy" id="1235802"/>
    <lineage>
        <taxon>Bacteria</taxon>
        <taxon>Bacillati</taxon>
        <taxon>Bacillota</taxon>
        <taxon>Clostridia</taxon>
        <taxon>Eubacteriales</taxon>
        <taxon>Eubacteriaceae</taxon>
        <taxon>Eubacterium</taxon>
    </lineage>
</organism>
<gene>
    <name evidence="2" type="ORF">C823_05925</name>
</gene>
<dbReference type="STRING" id="1235802.C823_05925"/>
<sequence>MCFEPYEGKEAYIFVSYGHKDYQKILPILKLLHNKGYRIWYDKGIEWGSEWPDTIAKHLSDSTICMAFHSVTSVQSLNCRQEIYYAIKQKKSILSVYLDDVNLCEGLDMQLSPIQSVALFKYKDYTDFYKLIENTKIPQKWCDLSKGGEISDEHVVSVLDFNIDDAIDEKFKKVFAEEKKKHF</sequence>
<comment type="caution">
    <text evidence="2">The sequence shown here is derived from an EMBL/GenBank/DDBJ whole genome shotgun (WGS) entry which is preliminary data.</text>
</comment>
<dbReference type="PATRIC" id="fig|1235802.3.peg.6259"/>
<dbReference type="eggNOG" id="ENOG502ZGHJ">
    <property type="taxonomic scope" value="Bacteria"/>
</dbReference>
<proteinExistence type="predicted"/>
<evidence type="ECO:0000313" key="2">
    <source>
        <dbReference type="EMBL" id="EMZ17505.1"/>
    </source>
</evidence>
<dbReference type="HOGENOM" id="CLU_1473075_0_0_9"/>
<dbReference type="EMBL" id="AQFT01000206">
    <property type="protein sequence ID" value="EMZ17505.1"/>
    <property type="molecule type" value="Genomic_DNA"/>
</dbReference>
<dbReference type="Pfam" id="PF13676">
    <property type="entry name" value="TIR_2"/>
    <property type="match status" value="1"/>
</dbReference>
<name>N1ZUL0_9FIRM</name>
<dbReference type="GO" id="GO:0007165">
    <property type="term" value="P:signal transduction"/>
    <property type="evidence" value="ECO:0007669"/>
    <property type="project" value="InterPro"/>
</dbReference>
<reference evidence="2 3" key="1">
    <citation type="journal article" date="2014" name="Genome Announc.">
        <title>Draft genome sequences of the altered schaedler flora, a defined bacterial community from gnotobiotic mice.</title>
        <authorList>
            <person name="Wannemuehler M.J."/>
            <person name="Overstreet A.M."/>
            <person name="Ward D.V."/>
            <person name="Phillips G.J."/>
        </authorList>
    </citation>
    <scope>NUCLEOTIDE SEQUENCE [LARGE SCALE GENOMIC DNA]</scope>
    <source>
        <strain evidence="2 3">ASF492</strain>
    </source>
</reference>
<dbReference type="SUPFAM" id="SSF52200">
    <property type="entry name" value="Toll/Interleukin receptor TIR domain"/>
    <property type="match status" value="1"/>
</dbReference>
<dbReference type="InterPro" id="IPR000157">
    <property type="entry name" value="TIR_dom"/>
</dbReference>
<keyword evidence="3" id="KW-1185">Reference proteome</keyword>
<dbReference type="InterPro" id="IPR035897">
    <property type="entry name" value="Toll_tir_struct_dom_sf"/>
</dbReference>
<accession>N1ZUL0</accession>
<dbReference type="Proteomes" id="UP000012589">
    <property type="component" value="Unassembled WGS sequence"/>
</dbReference>
<dbReference type="OrthoDB" id="105971at2"/>
<feature type="domain" description="TIR" evidence="1">
    <location>
        <begin position="13"/>
        <end position="130"/>
    </location>
</feature>
<protein>
    <recommendedName>
        <fullName evidence="1">TIR domain-containing protein</fullName>
    </recommendedName>
</protein>
<evidence type="ECO:0000259" key="1">
    <source>
        <dbReference type="Pfam" id="PF13676"/>
    </source>
</evidence>
<dbReference type="AlphaFoldDB" id="N1ZUL0"/>
<dbReference type="Gene3D" id="3.40.50.10140">
    <property type="entry name" value="Toll/interleukin-1 receptor homology (TIR) domain"/>
    <property type="match status" value="1"/>
</dbReference>